<dbReference type="Gene3D" id="3.40.50.1820">
    <property type="entry name" value="alpha/beta hydrolase"/>
    <property type="match status" value="1"/>
</dbReference>
<proteinExistence type="inferred from homology"/>
<evidence type="ECO:0000313" key="11">
    <source>
        <dbReference type="EMBL" id="PFX21333.1"/>
    </source>
</evidence>
<comment type="similarity">
    <text evidence="3 8">Belongs to the peptidase S9A family.</text>
</comment>
<dbReference type="GO" id="GO:0004252">
    <property type="term" value="F:serine-type endopeptidase activity"/>
    <property type="evidence" value="ECO:0007669"/>
    <property type="project" value="UniProtKB-UniRule"/>
</dbReference>
<dbReference type="EMBL" id="LSMT01000281">
    <property type="protein sequence ID" value="PFX21333.1"/>
    <property type="molecule type" value="Genomic_DNA"/>
</dbReference>
<evidence type="ECO:0000256" key="6">
    <source>
        <dbReference type="ARBA" id="ARBA00022490"/>
    </source>
</evidence>
<dbReference type="GO" id="GO:0006508">
    <property type="term" value="P:proteolysis"/>
    <property type="evidence" value="ECO:0007669"/>
    <property type="project" value="UniProtKB-KW"/>
</dbReference>
<comment type="subunit">
    <text evidence="5">Homotetramer.</text>
</comment>
<accession>A0A2B4RX27</accession>
<evidence type="ECO:0000259" key="9">
    <source>
        <dbReference type="Pfam" id="PF00326"/>
    </source>
</evidence>
<feature type="domain" description="Peptidase S9 prolyl oligopeptidase catalytic" evidence="9">
    <location>
        <begin position="512"/>
        <end position="725"/>
    </location>
</feature>
<dbReference type="PANTHER" id="PTHR42776:SF4">
    <property type="entry name" value="ACYLAMINO-ACID-RELEASING ENZYME"/>
    <property type="match status" value="1"/>
</dbReference>
<reference evidence="12" key="1">
    <citation type="journal article" date="2017" name="bioRxiv">
        <title>Comparative analysis of the genomes of Stylophora pistillata and Acropora digitifera provides evidence for extensive differences between species of corals.</title>
        <authorList>
            <person name="Voolstra C.R."/>
            <person name="Li Y."/>
            <person name="Liew Y.J."/>
            <person name="Baumgarten S."/>
            <person name="Zoccola D."/>
            <person name="Flot J.-F."/>
            <person name="Tambutte S."/>
            <person name="Allemand D."/>
            <person name="Aranda M."/>
        </authorList>
    </citation>
    <scope>NUCLEOTIDE SEQUENCE [LARGE SCALE GENOMIC DNA]</scope>
</reference>
<comment type="caution">
    <text evidence="11">The sequence shown here is derived from an EMBL/GenBank/DDBJ whole genome shotgun (WGS) entry which is preliminary data.</text>
</comment>
<comment type="similarity">
    <text evidence="4">Belongs to the peptidase S9C family.</text>
</comment>
<dbReference type="Pfam" id="PF19283">
    <property type="entry name" value="APEH_N"/>
    <property type="match status" value="1"/>
</dbReference>
<dbReference type="AlphaFoldDB" id="A0A2B4RX27"/>
<dbReference type="STRING" id="50429.A0A2B4RX27"/>
<dbReference type="InterPro" id="IPR045550">
    <property type="entry name" value="AARE_N"/>
</dbReference>
<dbReference type="SUPFAM" id="SSF53474">
    <property type="entry name" value="alpha/beta-Hydrolases"/>
    <property type="match status" value="1"/>
</dbReference>
<evidence type="ECO:0000256" key="8">
    <source>
        <dbReference type="RuleBase" id="RU368024"/>
    </source>
</evidence>
<dbReference type="SUPFAM" id="SSF82171">
    <property type="entry name" value="DPP6 N-terminal domain-like"/>
    <property type="match status" value="1"/>
</dbReference>
<protein>
    <recommendedName>
        <fullName evidence="8">Prolyl endopeptidase</fullName>
        <ecNumber evidence="8">3.4.21.-</ecNumber>
    </recommendedName>
</protein>
<keyword evidence="12" id="KW-1185">Reference proteome</keyword>
<evidence type="ECO:0000256" key="4">
    <source>
        <dbReference type="ARBA" id="ARBA00010040"/>
    </source>
</evidence>
<evidence type="ECO:0000256" key="3">
    <source>
        <dbReference type="ARBA" id="ARBA00005228"/>
    </source>
</evidence>
<keyword evidence="8" id="KW-0645">Protease</keyword>
<name>A0A2B4RX27_STYPI</name>
<keyword evidence="8" id="KW-0720">Serine protease</keyword>
<evidence type="ECO:0000259" key="10">
    <source>
        <dbReference type="Pfam" id="PF19283"/>
    </source>
</evidence>
<evidence type="ECO:0000256" key="5">
    <source>
        <dbReference type="ARBA" id="ARBA00011881"/>
    </source>
</evidence>
<dbReference type="FunFam" id="3.40.50.1820:FF:000043">
    <property type="entry name" value="acylamino-acid-releasing enzyme"/>
    <property type="match status" value="1"/>
</dbReference>
<dbReference type="PANTHER" id="PTHR42776">
    <property type="entry name" value="SERINE PEPTIDASE S9 FAMILY MEMBER"/>
    <property type="match status" value="1"/>
</dbReference>
<keyword evidence="6" id="KW-0963">Cytoplasm</keyword>
<dbReference type="Proteomes" id="UP000225706">
    <property type="component" value="Unassembled WGS sequence"/>
</dbReference>
<dbReference type="Pfam" id="PF00326">
    <property type="entry name" value="Peptidase_S9"/>
    <property type="match status" value="1"/>
</dbReference>
<keyword evidence="7 8" id="KW-0378">Hydrolase</keyword>
<dbReference type="PRINTS" id="PR00862">
    <property type="entry name" value="PROLIGOPTASE"/>
</dbReference>
<dbReference type="OrthoDB" id="6021732at2759"/>
<dbReference type="GO" id="GO:0005737">
    <property type="term" value="C:cytoplasm"/>
    <property type="evidence" value="ECO:0007669"/>
    <property type="project" value="UniProtKB-SubCell"/>
</dbReference>
<dbReference type="EC" id="3.4.21.-" evidence="8"/>
<evidence type="ECO:0000313" key="12">
    <source>
        <dbReference type="Proteomes" id="UP000225706"/>
    </source>
</evidence>
<evidence type="ECO:0000256" key="7">
    <source>
        <dbReference type="ARBA" id="ARBA00022801"/>
    </source>
</evidence>
<dbReference type="InterPro" id="IPR001375">
    <property type="entry name" value="Peptidase_S9_cat"/>
</dbReference>
<dbReference type="InterPro" id="IPR002471">
    <property type="entry name" value="Pept_S9_AS"/>
</dbReference>
<organism evidence="11 12">
    <name type="scientific">Stylophora pistillata</name>
    <name type="common">Smooth cauliflower coral</name>
    <dbReference type="NCBI Taxonomy" id="50429"/>
    <lineage>
        <taxon>Eukaryota</taxon>
        <taxon>Metazoa</taxon>
        <taxon>Cnidaria</taxon>
        <taxon>Anthozoa</taxon>
        <taxon>Hexacorallia</taxon>
        <taxon>Scleractinia</taxon>
        <taxon>Astrocoeniina</taxon>
        <taxon>Pocilloporidae</taxon>
        <taxon>Stylophora</taxon>
    </lineage>
</organism>
<evidence type="ECO:0000256" key="1">
    <source>
        <dbReference type="ARBA" id="ARBA00000721"/>
    </source>
</evidence>
<feature type="domain" description="Acylamino-acid-releasing enzyme N-terminal" evidence="10">
    <location>
        <begin position="16"/>
        <end position="451"/>
    </location>
</feature>
<gene>
    <name evidence="11" type="primary">Apeh</name>
    <name evidence="11" type="ORF">AWC38_SpisGene14174</name>
</gene>
<comment type="subcellular location">
    <subcellularLocation>
        <location evidence="2">Cytoplasm</location>
    </subcellularLocation>
</comment>
<comment type="catalytic activity">
    <reaction evidence="1">
        <text>Cleavage of an N-acetyl or N-formyl amino acid from the N-terminus of a polypeptide.</text>
        <dbReference type="EC" id="3.4.19.1"/>
    </reaction>
</comment>
<dbReference type="InterPro" id="IPR002470">
    <property type="entry name" value="Peptidase_S9A"/>
</dbReference>
<sequence>MAAGRGLAEDQFLDKAVQVYRECAKVASVSKARLSILEQDSNSNTVEISISSQWSQRDLERNENHSFLRNHIASYDTTSLSLSNIREPSFPVETQNLQLWSTSLSGRYQAILRKVPGNKGQEDKQFLEIWSRSHLVKNVDVLACEKHGKIYEDSQFGCLAWSVSEKYLLYVAEKKLPKAVSYFEKQKGEVASDKPPPEKGKKFDFKDDWGEQLVSKCSPVIVLFDMENDDIRVLEGVPDNVSAGQVRWGPKDESVVFVGWFNEPYRLGLIYCPIRKNALYSLSLDGKSLEQLTDVKYAVHSPRFNHKKDKLIYMALDIGGAHLKCGRLMQYDWIAKTTSTIIDVVDIPEKGGFPGIYNLYLTLADRCWTPDGHSVILSTVWRTSQKIVLINCQDKTVTNLTPAPGSWSYLDINSNILLASYSSLNCPPKLMAAALPTDILESGLSWIEVAHSEILNLEKEITWKVMTVAPSENSDFKDEYEAIFIKPVSRDETKPPLIVFPHGGPHSAFMSDFSLYIACLCKLGFAILGVNFRGSLGFGQTQLHSLPENIGTQDVQDVQRAALKVLGSGEVDTSNVFITGGSHGGFLTAHLIGKYPDFYRAAAMRNPVVEVSSMVSLSDIPDWCFFENGEEFCYDAVLDGQTLASMFEKSPIVHIKKVKTPTLIMLGEDDLRVPPSQGKKYYKILKAQGTKARLLSYPDNNHPISKVEAESDALINMARWFHEHLLK</sequence>
<dbReference type="InterPro" id="IPR029058">
    <property type="entry name" value="AB_hydrolase_fold"/>
</dbReference>
<dbReference type="PROSITE" id="PS00708">
    <property type="entry name" value="PRO_ENDOPEP_SER"/>
    <property type="match status" value="1"/>
</dbReference>
<dbReference type="GO" id="GO:0008242">
    <property type="term" value="F:omega peptidase activity"/>
    <property type="evidence" value="ECO:0007669"/>
    <property type="project" value="UniProtKB-EC"/>
</dbReference>
<evidence type="ECO:0000256" key="2">
    <source>
        <dbReference type="ARBA" id="ARBA00004496"/>
    </source>
</evidence>